<evidence type="ECO:0000313" key="4">
    <source>
        <dbReference type="Proteomes" id="UP000637980"/>
    </source>
</evidence>
<dbReference type="Gene3D" id="1.10.1740.10">
    <property type="match status" value="1"/>
</dbReference>
<dbReference type="PANTHER" id="PTHR30173">
    <property type="entry name" value="SIGMA 19 FACTOR"/>
    <property type="match status" value="1"/>
</dbReference>
<dbReference type="InterPro" id="IPR014284">
    <property type="entry name" value="RNA_pol_sigma-70_dom"/>
</dbReference>
<dbReference type="Gene3D" id="1.10.10.10">
    <property type="entry name" value="Winged helix-like DNA-binding domain superfamily/Winged helix DNA-binding domain"/>
    <property type="match status" value="1"/>
</dbReference>
<sequence>MNTDKSLNAFEQARPMLMGLAYRLLGTTAEAEDVVQETYLSWSSANQADIDNPDAWLTTVCTRKALDQLKSARKKRENYVGMWLPEPLHTATLDTPEDHVELSQSLTTAFLVVMERLAPKERAAFLLREVFSASYEEVAEILEVSPTSCRKLVSRAKTNVQQKANRFTVPEEKQRAMIGMFQNALETGETAELSQHLAADVVLISDGGGKVNAIPEPLMGLEKVVDFIDKAISPATRSGKAWVEELNSSLSLVTVDGGGITTVFTFGYDEDMKVNAIYAQRNPDKLGAVH</sequence>
<dbReference type="Proteomes" id="UP000637980">
    <property type="component" value="Unassembled WGS sequence"/>
</dbReference>
<dbReference type="InterPro" id="IPR013325">
    <property type="entry name" value="RNA_pol_sigma_r2"/>
</dbReference>
<dbReference type="NCBIfam" id="TIGR02937">
    <property type="entry name" value="sigma70-ECF"/>
    <property type="match status" value="1"/>
</dbReference>
<evidence type="ECO:0000259" key="1">
    <source>
        <dbReference type="Pfam" id="PF04542"/>
    </source>
</evidence>
<reference evidence="4" key="1">
    <citation type="journal article" date="2019" name="Int. J. Syst. Evol. Microbiol.">
        <title>The Global Catalogue of Microorganisms (GCM) 10K type strain sequencing project: providing services to taxonomists for standard genome sequencing and annotation.</title>
        <authorList>
            <consortium name="The Broad Institute Genomics Platform"/>
            <consortium name="The Broad Institute Genome Sequencing Center for Infectious Disease"/>
            <person name="Wu L."/>
            <person name="Ma J."/>
        </authorList>
    </citation>
    <scope>NUCLEOTIDE SEQUENCE [LARGE SCALE GENOMIC DNA]</scope>
    <source>
        <strain evidence="4">KCTC 12861</strain>
    </source>
</reference>
<feature type="domain" description="RNA polymerase sigma factor 70 region 4 type 2" evidence="2">
    <location>
        <begin position="110"/>
        <end position="158"/>
    </location>
</feature>
<dbReference type="RefSeq" id="WP_189438199.1">
    <property type="nucleotide sequence ID" value="NZ_BMXE01000007.1"/>
</dbReference>
<dbReference type="NCBIfam" id="NF007214">
    <property type="entry name" value="PRK09636.1"/>
    <property type="match status" value="1"/>
</dbReference>
<name>A0ABQ3EJU2_9HYPH</name>
<dbReference type="InterPro" id="IPR036388">
    <property type="entry name" value="WH-like_DNA-bd_sf"/>
</dbReference>
<protein>
    <submittedName>
        <fullName evidence="3">Sigma factor</fullName>
    </submittedName>
</protein>
<dbReference type="InterPro" id="IPR052704">
    <property type="entry name" value="ECF_Sigma-70_Domain"/>
</dbReference>
<evidence type="ECO:0000259" key="2">
    <source>
        <dbReference type="Pfam" id="PF08281"/>
    </source>
</evidence>
<comment type="caution">
    <text evidence="3">The sequence shown here is derived from an EMBL/GenBank/DDBJ whole genome shotgun (WGS) entry which is preliminary data.</text>
</comment>
<proteinExistence type="predicted"/>
<accession>A0ABQ3EJU2</accession>
<dbReference type="Pfam" id="PF04542">
    <property type="entry name" value="Sigma70_r2"/>
    <property type="match status" value="1"/>
</dbReference>
<keyword evidence="4" id="KW-1185">Reference proteome</keyword>
<dbReference type="PANTHER" id="PTHR30173:SF36">
    <property type="entry name" value="ECF RNA POLYMERASE SIGMA FACTOR SIGJ"/>
    <property type="match status" value="1"/>
</dbReference>
<evidence type="ECO:0000313" key="3">
    <source>
        <dbReference type="EMBL" id="GHB43513.1"/>
    </source>
</evidence>
<dbReference type="Pfam" id="PF08281">
    <property type="entry name" value="Sigma70_r4_2"/>
    <property type="match status" value="1"/>
</dbReference>
<organism evidence="3 4">
    <name type="scientific">Pseudovibrio japonicus</name>
    <dbReference type="NCBI Taxonomy" id="366534"/>
    <lineage>
        <taxon>Bacteria</taxon>
        <taxon>Pseudomonadati</taxon>
        <taxon>Pseudomonadota</taxon>
        <taxon>Alphaproteobacteria</taxon>
        <taxon>Hyphomicrobiales</taxon>
        <taxon>Stappiaceae</taxon>
        <taxon>Pseudovibrio</taxon>
    </lineage>
</organism>
<dbReference type="EMBL" id="BMXE01000007">
    <property type="protein sequence ID" value="GHB43513.1"/>
    <property type="molecule type" value="Genomic_DNA"/>
</dbReference>
<dbReference type="SUPFAM" id="SSF88946">
    <property type="entry name" value="Sigma2 domain of RNA polymerase sigma factors"/>
    <property type="match status" value="1"/>
</dbReference>
<dbReference type="InterPro" id="IPR013324">
    <property type="entry name" value="RNA_pol_sigma_r3/r4-like"/>
</dbReference>
<gene>
    <name evidence="3" type="ORF">GCM10007094_36170</name>
</gene>
<feature type="domain" description="RNA polymerase sigma-70 region 2" evidence="1">
    <location>
        <begin position="10"/>
        <end position="74"/>
    </location>
</feature>
<dbReference type="InterPro" id="IPR013249">
    <property type="entry name" value="RNA_pol_sigma70_r4_t2"/>
</dbReference>
<dbReference type="SUPFAM" id="SSF88659">
    <property type="entry name" value="Sigma3 and sigma4 domains of RNA polymerase sigma factors"/>
    <property type="match status" value="1"/>
</dbReference>
<dbReference type="InterPro" id="IPR007627">
    <property type="entry name" value="RNA_pol_sigma70_r2"/>
</dbReference>